<dbReference type="EMBL" id="JAOQAZ010000034">
    <property type="protein sequence ID" value="KAJ4249170.1"/>
    <property type="molecule type" value="Genomic_DNA"/>
</dbReference>
<comment type="caution">
    <text evidence="1">The sequence shown here is derived from an EMBL/GenBank/DDBJ whole genome shotgun (WGS) entry which is preliminary data.</text>
</comment>
<name>A0A9W8RP44_9HYPO</name>
<keyword evidence="2" id="KW-1185">Reference proteome</keyword>
<dbReference type="OrthoDB" id="3251507at2759"/>
<dbReference type="Pfam" id="PF14441">
    <property type="entry name" value="OTT_1508_deam"/>
    <property type="match status" value="1"/>
</dbReference>
<dbReference type="InterPro" id="IPR027796">
    <property type="entry name" value="OTT_1508_deam-like"/>
</dbReference>
<proteinExistence type="predicted"/>
<evidence type="ECO:0000313" key="1">
    <source>
        <dbReference type="EMBL" id="KAJ4249170.1"/>
    </source>
</evidence>
<reference evidence="1" key="1">
    <citation type="submission" date="2022-09" db="EMBL/GenBank/DDBJ databases">
        <title>Fusarium specimens isolated from Avocado Roots.</title>
        <authorList>
            <person name="Stajich J."/>
            <person name="Roper C."/>
            <person name="Heimlech-Rivalta G."/>
        </authorList>
    </citation>
    <scope>NUCLEOTIDE SEQUENCE</scope>
    <source>
        <strain evidence="1">CF00136</strain>
    </source>
</reference>
<protein>
    <submittedName>
        <fullName evidence="1">Uncharacterized protein</fullName>
    </submittedName>
</protein>
<gene>
    <name evidence="1" type="ORF">NW762_012505</name>
</gene>
<dbReference type="Proteomes" id="UP001152049">
    <property type="component" value="Unassembled WGS sequence"/>
</dbReference>
<dbReference type="PANTHER" id="PTHR42037">
    <property type="match status" value="1"/>
</dbReference>
<sequence length="292" mass="33125">MSATYWSDFVHVAGRLLSYKRAVDLMLSVGKIWPQLFSDFQVRMISSSLAESGVLTMNPWTAAKISSTMTSDEASLRRLAQQLDSFSAHDIDTKIAELWRRAPKPIVHAEILVHSWLENTEGGIRPERFYNRWKFIGTSKPPCKLCSYFFDEYPTDVQVRPSHQNVYFSWRMPDVFEHQGKASIRTRDLVMDSIKTRIRADVVRTIAEKLSDGRPHDSSAYTALLPSLPLDQPRKPSSAEEIDEFLDSFTITSRQGRSADVLKSAKGAAKVLDEDHEEVLLFTGRSGIRKAV</sequence>
<accession>A0A9W8RP44</accession>
<evidence type="ECO:0000313" key="2">
    <source>
        <dbReference type="Proteomes" id="UP001152049"/>
    </source>
</evidence>
<dbReference type="PANTHER" id="PTHR42037:SF1">
    <property type="match status" value="1"/>
</dbReference>
<organism evidence="1 2">
    <name type="scientific">Fusarium torreyae</name>
    <dbReference type="NCBI Taxonomy" id="1237075"/>
    <lineage>
        <taxon>Eukaryota</taxon>
        <taxon>Fungi</taxon>
        <taxon>Dikarya</taxon>
        <taxon>Ascomycota</taxon>
        <taxon>Pezizomycotina</taxon>
        <taxon>Sordariomycetes</taxon>
        <taxon>Hypocreomycetidae</taxon>
        <taxon>Hypocreales</taxon>
        <taxon>Nectriaceae</taxon>
        <taxon>Fusarium</taxon>
    </lineage>
</organism>
<dbReference type="AlphaFoldDB" id="A0A9W8RP44"/>